<organism evidence="1 2">
    <name type="scientific">Phocaeicola plebeius</name>
    <dbReference type="NCBI Taxonomy" id="310297"/>
    <lineage>
        <taxon>Bacteria</taxon>
        <taxon>Pseudomonadati</taxon>
        <taxon>Bacteroidota</taxon>
        <taxon>Bacteroidia</taxon>
        <taxon>Bacteroidales</taxon>
        <taxon>Bacteroidaceae</taxon>
        <taxon>Phocaeicola</taxon>
    </lineage>
</organism>
<reference evidence="1" key="2">
    <citation type="submission" date="2021-09" db="EMBL/GenBank/DDBJ databases">
        <authorList>
            <person name="Gilroy R."/>
        </authorList>
    </citation>
    <scope>NUCLEOTIDE SEQUENCE</scope>
    <source>
        <strain evidence="1">9794</strain>
    </source>
</reference>
<sequence>MSTKIKNQLKEVMLTAWTFVKRNGFSMSEAMKCAWANMKLKAAMKQRIVKFYFKKVDGSIREAYGTLKENLIPATSGDNRKKNDTVQVYFDTERQEYRCFKKANLINIAL</sequence>
<name>A0A921HJ24_9BACT</name>
<dbReference type="Proteomes" id="UP000722357">
    <property type="component" value="Unassembled WGS sequence"/>
</dbReference>
<proteinExistence type="predicted"/>
<protein>
    <submittedName>
        <fullName evidence="1">SH3 beta-barrel fold-containing protein</fullName>
    </submittedName>
</protein>
<dbReference type="AlphaFoldDB" id="A0A921HJ24"/>
<evidence type="ECO:0000313" key="1">
    <source>
        <dbReference type="EMBL" id="HJF80375.1"/>
    </source>
</evidence>
<gene>
    <name evidence="1" type="ORF">K8V40_01810</name>
</gene>
<dbReference type="InterPro" id="IPR024401">
    <property type="entry name" value="WYL_prot"/>
</dbReference>
<reference evidence="1" key="1">
    <citation type="journal article" date="2021" name="PeerJ">
        <title>Extensive microbial diversity within the chicken gut microbiome revealed by metagenomics and culture.</title>
        <authorList>
            <person name="Gilroy R."/>
            <person name="Ravi A."/>
            <person name="Getino M."/>
            <person name="Pursley I."/>
            <person name="Horton D.L."/>
            <person name="Alikhan N.F."/>
            <person name="Baker D."/>
            <person name="Gharbi K."/>
            <person name="Hall N."/>
            <person name="Watson M."/>
            <person name="Adriaenssens E.M."/>
            <person name="Foster-Nyarko E."/>
            <person name="Jarju S."/>
            <person name="Secka A."/>
            <person name="Antonio M."/>
            <person name="Oren A."/>
            <person name="Chaudhuri R.R."/>
            <person name="La Ragione R."/>
            <person name="Hildebrand F."/>
            <person name="Pallen M.J."/>
        </authorList>
    </citation>
    <scope>NUCLEOTIDE SEQUENCE</scope>
    <source>
        <strain evidence="1">9794</strain>
    </source>
</reference>
<accession>A0A921HJ24</accession>
<comment type="caution">
    <text evidence="1">The sequence shown here is derived from an EMBL/GenBank/DDBJ whole genome shotgun (WGS) entry which is preliminary data.</text>
</comment>
<dbReference type="Pfam" id="PF10902">
    <property type="entry name" value="WYL_2"/>
    <property type="match status" value="1"/>
</dbReference>
<evidence type="ECO:0000313" key="2">
    <source>
        <dbReference type="Proteomes" id="UP000722357"/>
    </source>
</evidence>
<dbReference type="EMBL" id="DYWE01000020">
    <property type="protein sequence ID" value="HJF80375.1"/>
    <property type="molecule type" value="Genomic_DNA"/>
</dbReference>